<dbReference type="GO" id="GO:0003700">
    <property type="term" value="F:DNA-binding transcription factor activity"/>
    <property type="evidence" value="ECO:0007669"/>
    <property type="project" value="InterPro"/>
</dbReference>
<dbReference type="eggNOG" id="ENOG502QSH7">
    <property type="taxonomic scope" value="Eukaryota"/>
</dbReference>
<evidence type="ECO:0000313" key="2">
    <source>
        <dbReference type="Proteomes" id="UP000189703"/>
    </source>
</evidence>
<dbReference type="PANTHER" id="PTHR46196">
    <property type="entry name" value="TRANSCRIPTION FACTOR BHLH155-LIKE ISOFORM X1-RELATED"/>
    <property type="match status" value="1"/>
</dbReference>
<dbReference type="InterPro" id="IPR043561">
    <property type="entry name" value="LHW-like"/>
</dbReference>
<dbReference type="KEGG" id="nnu:104601114"/>
<name>A0A1U8A5X8_NELNU</name>
<feature type="compositionally biased region" description="Basic and acidic residues" evidence="1">
    <location>
        <begin position="551"/>
        <end position="563"/>
    </location>
</feature>
<organism evidence="2 3">
    <name type="scientific">Nelumbo nucifera</name>
    <name type="common">Sacred lotus</name>
    <dbReference type="NCBI Taxonomy" id="4432"/>
    <lineage>
        <taxon>Eukaryota</taxon>
        <taxon>Viridiplantae</taxon>
        <taxon>Streptophyta</taxon>
        <taxon>Embryophyta</taxon>
        <taxon>Tracheophyta</taxon>
        <taxon>Spermatophyta</taxon>
        <taxon>Magnoliopsida</taxon>
        <taxon>Proteales</taxon>
        <taxon>Nelumbonaceae</taxon>
        <taxon>Nelumbo</taxon>
    </lineage>
</organism>
<dbReference type="RefSeq" id="XP_010262621.1">
    <property type="nucleotide sequence ID" value="XM_010264319.1"/>
</dbReference>
<dbReference type="OrthoDB" id="778365at2759"/>
<dbReference type="GeneID" id="104601114"/>
<dbReference type="Pfam" id="PF14215">
    <property type="entry name" value="bHLH-MYC_N"/>
    <property type="match status" value="1"/>
</dbReference>
<accession>A0A1U8A5X8</accession>
<keyword evidence="2" id="KW-1185">Reference proteome</keyword>
<dbReference type="Proteomes" id="UP000189703">
    <property type="component" value="Unplaced"/>
</dbReference>
<dbReference type="OMA" id="YESNESH"/>
<feature type="compositionally biased region" description="Basic residues" evidence="1">
    <location>
        <begin position="538"/>
        <end position="550"/>
    </location>
</feature>
<reference evidence="3" key="1">
    <citation type="submission" date="2025-08" db="UniProtKB">
        <authorList>
            <consortium name="RefSeq"/>
        </authorList>
    </citation>
    <scope>IDENTIFICATION</scope>
</reference>
<dbReference type="PANTHER" id="PTHR46196:SF3">
    <property type="entry name" value="TRANSCRIPTION FACTOR LHW-LIKE ISOFORM X1"/>
    <property type="match status" value="1"/>
</dbReference>
<dbReference type="InterPro" id="IPR025610">
    <property type="entry name" value="MYC/MYB_N"/>
</dbReference>
<dbReference type="Pfam" id="PF23176">
    <property type="entry name" value="bHLH_LHW"/>
    <property type="match status" value="1"/>
</dbReference>
<evidence type="ECO:0000313" key="3">
    <source>
        <dbReference type="RefSeq" id="XP_010262621.1"/>
    </source>
</evidence>
<gene>
    <name evidence="3" type="primary">LOC104601114</name>
</gene>
<dbReference type="InterPro" id="IPR011598">
    <property type="entry name" value="bHLH_dom"/>
</dbReference>
<feature type="region of interest" description="Disordered" evidence="1">
    <location>
        <begin position="527"/>
        <end position="563"/>
    </location>
</feature>
<dbReference type="AlphaFoldDB" id="A0A1U8A5X8"/>
<sequence length="733" mass="81859">MGTNVLRQLLRSLCANSQWKYAVFWKLKHQSRMLLTLEDGYCDYPKSVEPIESISDDVCLKEINGFKSFQCETSTSDGTSVECPIGLAVANMSCQVYSLGEGTVGKVASSAKHCWIFSDKVYSGINSKLVEYPDEWALQFAAGIKTILLVPVTHGVVQLGSLEMVDEDLMLVARIKDMFNTLQYIGGTPLPLTLRKDLLALQPSSLASLFLENLADPFAIPSNMLNPIQTEALMKNPFFWDDSQTTEIKLSNISHQFMPLSFVQDSFQVLRSTKDAEFDVLSMDSSEEASVIQNQFLNANHSEIMEGNMLSFPSLEEGLQASYQCDGPNIGDTNLNMDFYPVGDMMDQPFRYETIDEMDQIDISGFSNFSIESELYKALGPDFQRGTNEFLFDSTIPCQDICGRSNPTWHRDLTGRIEQADVESNSCFKKGSDAEHLLGAMVANLYGSSDDTASYRSNNVSLTTSSGQLGASYQTQCPSEGRLLVGDDSVPWYKLRSSFVSGGKQVTSTTQPGASSLTSMMSKVIDKEQRKKEFGSKRGSKSSHVNQRKSKSIDIQRPRPRDRQMIQDRVKELRELVPNGAKFSIDALLDQTIKHMLFLRSVANQAKKLGQCMRPKNIGCKNWKSGSQSHQNGTRPFQMGTQLGACPIVVEDLDYPGHMLIEMLCDEHGLFLEIAQVIRHLELTIIKGVMESRSNKIWAHFIVEASSGFQRTDVFWPLMQLLQRSGNPIASKF</sequence>
<dbReference type="GO" id="GO:0046983">
    <property type="term" value="F:protein dimerization activity"/>
    <property type="evidence" value="ECO:0007669"/>
    <property type="project" value="InterPro"/>
</dbReference>
<feature type="compositionally biased region" description="Basic and acidic residues" evidence="1">
    <location>
        <begin position="527"/>
        <end position="536"/>
    </location>
</feature>
<evidence type="ECO:0000256" key="1">
    <source>
        <dbReference type="SAM" id="MobiDB-lite"/>
    </source>
</evidence>
<protein>
    <submittedName>
        <fullName evidence="3">Transcription factor bHLH155-like isoform X1</fullName>
    </submittedName>
</protein>
<dbReference type="PROSITE" id="PS50888">
    <property type="entry name" value="BHLH"/>
    <property type="match status" value="1"/>
</dbReference>
<proteinExistence type="predicted"/>